<comment type="caution">
    <text evidence="11">The sequence shown here is derived from an EMBL/GenBank/DDBJ whole genome shotgun (WGS) entry which is preliminary data.</text>
</comment>
<comment type="similarity">
    <text evidence="2">Belongs to the Mediator complex subunit 27 family.</text>
</comment>
<keyword evidence="5" id="KW-0804">Transcription</keyword>
<evidence type="ECO:0000313" key="12">
    <source>
        <dbReference type="Proteomes" id="UP000527355"/>
    </source>
</evidence>
<dbReference type="EMBL" id="JABWUV010000018">
    <property type="protein sequence ID" value="KAF6290889.1"/>
    <property type="molecule type" value="Genomic_DNA"/>
</dbReference>
<evidence type="ECO:0000256" key="4">
    <source>
        <dbReference type="ARBA" id="ARBA00023015"/>
    </source>
</evidence>
<dbReference type="PANTHER" id="PTHR13130">
    <property type="entry name" value="34 KDA TRANSCRIPTIONAL CO-ACTIVATOR-RELATED"/>
    <property type="match status" value="1"/>
</dbReference>
<evidence type="ECO:0000256" key="7">
    <source>
        <dbReference type="ARBA" id="ARBA00025961"/>
    </source>
</evidence>
<evidence type="ECO:0000256" key="3">
    <source>
        <dbReference type="ARBA" id="ARBA00019687"/>
    </source>
</evidence>
<evidence type="ECO:0000256" key="9">
    <source>
        <dbReference type="ARBA" id="ARBA00031965"/>
    </source>
</evidence>
<evidence type="ECO:0000256" key="6">
    <source>
        <dbReference type="ARBA" id="ARBA00023242"/>
    </source>
</evidence>
<evidence type="ECO:0000313" key="11">
    <source>
        <dbReference type="EMBL" id="KAF6290889.1"/>
    </source>
</evidence>
<proteinExistence type="inferred from homology"/>
<protein>
    <recommendedName>
        <fullName evidence="3">Mediator of RNA polymerase II transcription subunit 27</fullName>
    </recommendedName>
    <alternativeName>
        <fullName evidence="8">Cofactor required for Sp1 transcriptional activation subunit 8</fullName>
    </alternativeName>
    <alternativeName>
        <fullName evidence="9">Mediator complex subunit 27</fullName>
    </alternativeName>
</protein>
<comment type="subcellular location">
    <subcellularLocation>
        <location evidence="1">Nucleus</location>
    </subcellularLocation>
</comment>
<gene>
    <name evidence="11" type="ORF">mMyoMyo1_009284</name>
</gene>
<organism evidence="11 12">
    <name type="scientific">Myotis myotis</name>
    <name type="common">Greater mouse-eared bat</name>
    <name type="synonym">Vespertilio myotis</name>
    <dbReference type="NCBI Taxonomy" id="51298"/>
    <lineage>
        <taxon>Eukaryota</taxon>
        <taxon>Metazoa</taxon>
        <taxon>Chordata</taxon>
        <taxon>Craniata</taxon>
        <taxon>Vertebrata</taxon>
        <taxon>Euteleostomi</taxon>
        <taxon>Mammalia</taxon>
        <taxon>Eutheria</taxon>
        <taxon>Laurasiatheria</taxon>
        <taxon>Chiroptera</taxon>
        <taxon>Yangochiroptera</taxon>
        <taxon>Vespertilionidae</taxon>
        <taxon>Myotis</taxon>
    </lineage>
</organism>
<dbReference type="GO" id="GO:0006357">
    <property type="term" value="P:regulation of transcription by RNA polymerase II"/>
    <property type="evidence" value="ECO:0007669"/>
    <property type="project" value="TreeGrafter"/>
</dbReference>
<sequence>MAGPLSGGASLEAFSQAIGAIQALRSSVSRVFGCLEDGVRNREPLEGREKAFIARFQDNLRSVSRDLHELDRLSNLVGEPSESHPLHNSGLLSLDPVRDKTALYSQRLQAYKWSSRLPWHPASCTSSRRDALLTGGECLRNAGPRRSPPRSSCRLGMSMT</sequence>
<accession>A0A7J7SR10</accession>
<evidence type="ECO:0000256" key="2">
    <source>
        <dbReference type="ARBA" id="ARBA00008048"/>
    </source>
</evidence>
<dbReference type="PANTHER" id="PTHR13130:SF4">
    <property type="entry name" value="MEDIATOR OF RNA POLYMERASE II TRANSCRIPTION SUBUNIT 27"/>
    <property type="match status" value="1"/>
</dbReference>
<evidence type="ECO:0000256" key="10">
    <source>
        <dbReference type="SAM" id="MobiDB-lite"/>
    </source>
</evidence>
<evidence type="ECO:0000256" key="8">
    <source>
        <dbReference type="ARBA" id="ARBA00030123"/>
    </source>
</evidence>
<dbReference type="Proteomes" id="UP000527355">
    <property type="component" value="Unassembled WGS sequence"/>
</dbReference>
<dbReference type="GO" id="GO:0003713">
    <property type="term" value="F:transcription coactivator activity"/>
    <property type="evidence" value="ECO:0007669"/>
    <property type="project" value="TreeGrafter"/>
</dbReference>
<keyword evidence="6" id="KW-0539">Nucleus</keyword>
<dbReference type="AlphaFoldDB" id="A0A7J7SR10"/>
<dbReference type="InterPro" id="IPR021627">
    <property type="entry name" value="Mediator_Med27"/>
</dbReference>
<reference evidence="11 12" key="1">
    <citation type="journal article" date="2020" name="Nature">
        <title>Six reference-quality genomes reveal evolution of bat adaptations.</title>
        <authorList>
            <person name="Jebb D."/>
            <person name="Huang Z."/>
            <person name="Pippel M."/>
            <person name="Hughes G.M."/>
            <person name="Lavrichenko K."/>
            <person name="Devanna P."/>
            <person name="Winkler S."/>
            <person name="Jermiin L.S."/>
            <person name="Skirmuntt E.C."/>
            <person name="Katzourakis A."/>
            <person name="Burkitt-Gray L."/>
            <person name="Ray D.A."/>
            <person name="Sullivan K.A.M."/>
            <person name="Roscito J.G."/>
            <person name="Kirilenko B.M."/>
            <person name="Davalos L.M."/>
            <person name="Corthals A.P."/>
            <person name="Power M.L."/>
            <person name="Jones G."/>
            <person name="Ransome R.D."/>
            <person name="Dechmann D.K.N."/>
            <person name="Locatelli A.G."/>
            <person name="Puechmaille S.J."/>
            <person name="Fedrigo O."/>
            <person name="Jarvis E.D."/>
            <person name="Hiller M."/>
            <person name="Vernes S.C."/>
            <person name="Myers E.W."/>
            <person name="Teeling E.C."/>
        </authorList>
    </citation>
    <scope>NUCLEOTIDE SEQUENCE [LARGE SCALE GENOMIC DNA]</scope>
    <source>
        <strain evidence="11">MMyoMyo1</strain>
        <tissue evidence="11">Flight muscle</tissue>
    </source>
</reference>
<dbReference type="VEuPathDB" id="HostDB:LOC118673321"/>
<feature type="region of interest" description="Disordered" evidence="10">
    <location>
        <begin position="139"/>
        <end position="160"/>
    </location>
</feature>
<evidence type="ECO:0000256" key="5">
    <source>
        <dbReference type="ARBA" id="ARBA00023163"/>
    </source>
</evidence>
<dbReference type="GO" id="GO:0016592">
    <property type="term" value="C:mediator complex"/>
    <property type="evidence" value="ECO:0007669"/>
    <property type="project" value="InterPro"/>
</dbReference>
<comment type="subunit">
    <text evidence="7">Component of the Mediator complex, which is composed of MED1, MED4, MED6, MED7, MED8, MED9, MED10, MED11, MED12, MED13, MED13L, MED14, MED15, MED16, MED17, MED18, MED19, MED20, MED21, MED22, MED23, MED24, MED25, MED26, MED27, MED29, MED30, MED31, CCNC, CDK8 and CDC2L6/CDK11. The MED12, MED13, CCNC and CDK8 subunits form a distinct module termed the CDK8 module. Mediator containing the CDK8 module is less active than Mediator lacking this module in supporting transcriptional activation. Individual preparations of the Mediator complex lacking one or more distinct subunits have been variously termed ARC, CRSP, DRIP, PC2, SMCC and TRAP.</text>
</comment>
<keyword evidence="4" id="KW-0805">Transcription regulation</keyword>
<name>A0A7J7SR10_MYOMY</name>
<evidence type="ECO:0000256" key="1">
    <source>
        <dbReference type="ARBA" id="ARBA00004123"/>
    </source>
</evidence>
<keyword evidence="12" id="KW-1185">Reference proteome</keyword>